<comment type="caution">
    <text evidence="2">The sequence shown here is derived from an EMBL/GenBank/DDBJ whole genome shotgun (WGS) entry which is preliminary data.</text>
</comment>
<keyword evidence="1" id="KW-0732">Signal</keyword>
<name>A0A437H2I1_9SPHN</name>
<accession>A0A437H2I1</accession>
<evidence type="ECO:0000313" key="2">
    <source>
        <dbReference type="EMBL" id="RVQ69682.1"/>
    </source>
</evidence>
<dbReference type="AlphaFoldDB" id="A0A437H2I1"/>
<protein>
    <submittedName>
        <fullName evidence="2">DUF541 domain-containing protein</fullName>
    </submittedName>
</protein>
<feature type="signal peptide" evidence="1">
    <location>
        <begin position="1"/>
        <end position="20"/>
    </location>
</feature>
<sequence>MAVKKITVLASTLLPLAACSAPEEDTRGVTHNETLLSVSASGEAESRPDEARFEAGINAWAKTASAASEAANGDIAQVVAALKALGIAQDDIQTRTVGVSRVDWGDRKGQYQASNVIAVTVRDVTKAGSAVTAVTEAGANVLSGPNLRISDPETAANSAYAAAYKAARKRAEAYADAAGMEISRVLYIRDAGGSQGNRYFQAAIPTAPPPPPVAPPAIAAYPRPESGIDTSAVMTGQTSSAVTVQVDFALVPK</sequence>
<reference evidence="2 3" key="1">
    <citation type="submission" date="2018-12" db="EMBL/GenBank/DDBJ databases">
        <title>Croceicoccus ponticola sp. nov., a lipolytic bacterium isolated from seawater.</title>
        <authorList>
            <person name="Yoon J.-H."/>
        </authorList>
    </citation>
    <scope>NUCLEOTIDE SEQUENCE [LARGE SCALE GENOMIC DNA]</scope>
    <source>
        <strain evidence="2 3">GM-16</strain>
    </source>
</reference>
<dbReference type="Gene3D" id="3.30.110.170">
    <property type="entry name" value="Protein of unknown function (DUF541), domain 1"/>
    <property type="match status" value="1"/>
</dbReference>
<evidence type="ECO:0000313" key="3">
    <source>
        <dbReference type="Proteomes" id="UP000283003"/>
    </source>
</evidence>
<evidence type="ECO:0000256" key="1">
    <source>
        <dbReference type="SAM" id="SignalP"/>
    </source>
</evidence>
<feature type="chain" id="PRO_5019516137" evidence="1">
    <location>
        <begin position="21"/>
        <end position="253"/>
    </location>
</feature>
<dbReference type="Pfam" id="PF04402">
    <property type="entry name" value="SIMPL"/>
    <property type="match status" value="1"/>
</dbReference>
<dbReference type="InterPro" id="IPR007497">
    <property type="entry name" value="SIMPL/DUF541"/>
</dbReference>
<dbReference type="GO" id="GO:0006974">
    <property type="term" value="P:DNA damage response"/>
    <property type="evidence" value="ECO:0007669"/>
    <property type="project" value="TreeGrafter"/>
</dbReference>
<dbReference type="EMBL" id="RXOL01000001">
    <property type="protein sequence ID" value="RVQ69682.1"/>
    <property type="molecule type" value="Genomic_DNA"/>
</dbReference>
<organism evidence="2 3">
    <name type="scientific">Croceicoccus ponticola</name>
    <dbReference type="NCBI Taxonomy" id="2217664"/>
    <lineage>
        <taxon>Bacteria</taxon>
        <taxon>Pseudomonadati</taxon>
        <taxon>Pseudomonadota</taxon>
        <taxon>Alphaproteobacteria</taxon>
        <taxon>Sphingomonadales</taxon>
        <taxon>Erythrobacteraceae</taxon>
        <taxon>Croceicoccus</taxon>
    </lineage>
</organism>
<dbReference type="OrthoDB" id="7468374at2"/>
<dbReference type="Gene3D" id="3.30.70.2970">
    <property type="entry name" value="Protein of unknown function (DUF541), domain 2"/>
    <property type="match status" value="1"/>
</dbReference>
<dbReference type="InterPro" id="IPR052022">
    <property type="entry name" value="26kDa_periplasmic_antigen"/>
</dbReference>
<proteinExistence type="predicted"/>
<dbReference type="Proteomes" id="UP000283003">
    <property type="component" value="Unassembled WGS sequence"/>
</dbReference>
<gene>
    <name evidence="2" type="ORF">EKN06_05865</name>
</gene>
<keyword evidence="3" id="KW-1185">Reference proteome</keyword>
<dbReference type="PANTHER" id="PTHR34387:SF1">
    <property type="entry name" value="PERIPLASMIC IMMUNOGENIC PROTEIN"/>
    <property type="match status" value="1"/>
</dbReference>
<dbReference type="PANTHER" id="PTHR34387">
    <property type="entry name" value="SLR1258 PROTEIN"/>
    <property type="match status" value="1"/>
</dbReference>